<proteinExistence type="predicted"/>
<gene>
    <name evidence="2" type="ORF">AVDCRST_MAG64-762</name>
</gene>
<feature type="compositionally biased region" description="Basic and acidic residues" evidence="1">
    <location>
        <begin position="63"/>
        <end position="87"/>
    </location>
</feature>
<feature type="compositionally biased region" description="Basic and acidic residues" evidence="1">
    <location>
        <begin position="38"/>
        <end position="52"/>
    </location>
</feature>
<feature type="compositionally biased region" description="Basic and acidic residues" evidence="1">
    <location>
        <begin position="336"/>
        <end position="357"/>
    </location>
</feature>
<feature type="compositionally biased region" description="Gly residues" evidence="1">
    <location>
        <begin position="305"/>
        <end position="320"/>
    </location>
</feature>
<feature type="compositionally biased region" description="Low complexity" evidence="1">
    <location>
        <begin position="256"/>
        <end position="267"/>
    </location>
</feature>
<accession>A0A6J4NAD4</accession>
<feature type="compositionally biased region" description="Basic residues" evidence="1">
    <location>
        <begin position="122"/>
        <end position="132"/>
    </location>
</feature>
<evidence type="ECO:0000313" key="2">
    <source>
        <dbReference type="EMBL" id="CAA9382854.1"/>
    </source>
</evidence>
<feature type="compositionally biased region" description="Low complexity" evidence="1">
    <location>
        <begin position="16"/>
        <end position="26"/>
    </location>
</feature>
<feature type="compositionally biased region" description="Basic and acidic residues" evidence="1">
    <location>
        <begin position="287"/>
        <end position="299"/>
    </location>
</feature>
<reference evidence="2" key="1">
    <citation type="submission" date="2020-02" db="EMBL/GenBank/DDBJ databases">
        <authorList>
            <person name="Meier V. D."/>
        </authorList>
    </citation>
    <scope>NUCLEOTIDE SEQUENCE</scope>
    <source>
        <strain evidence="2">AVDCRST_MAG64</strain>
    </source>
</reference>
<feature type="region of interest" description="Disordered" evidence="1">
    <location>
        <begin position="1"/>
        <end position="357"/>
    </location>
</feature>
<sequence length="370" mass="38821">APPGPFPPPRRRRPAAGRPVPRAGRGVEQQGAHAVRPPRGEPADRRPEHPAGHEGVAARRPRRSADGYGRREAVVPDRAGRPDRPGDRPAAVLGRHAGHDGDGRRRVQKGRCVGRPRAAAALRRHRVLRARRGQAGVRPRFVSQAKGHRLPGRPEGRPLAAGRDAAVPGPRVPPEAGGGDPGRAAGRRGRQVPAGRARPQVGRVPGPLRGGQHPAAPRDDRLSERRLLRRQAAGPEGSPGNGVPDGRRRPRRLRRPAGGVLAAVRAGAGRREGPGGDGRPVPGDARGGADRVRRAAVDRHRGHGRGQAGGDTGEAGGTGWGVRHPRVLSVQGELPGRGDDRDADEGPAHGLGREADRAVVARGLDRGASV</sequence>
<protein>
    <submittedName>
        <fullName evidence="2">Uncharacterized protein</fullName>
    </submittedName>
</protein>
<dbReference type="EMBL" id="CADCUQ010000187">
    <property type="protein sequence ID" value="CAA9382854.1"/>
    <property type="molecule type" value="Genomic_DNA"/>
</dbReference>
<feature type="non-terminal residue" evidence="2">
    <location>
        <position position="370"/>
    </location>
</feature>
<organism evidence="2">
    <name type="scientific">uncultured Phycisphaerae bacterium</name>
    <dbReference type="NCBI Taxonomy" id="904963"/>
    <lineage>
        <taxon>Bacteria</taxon>
        <taxon>Pseudomonadati</taxon>
        <taxon>Planctomycetota</taxon>
        <taxon>Phycisphaerae</taxon>
        <taxon>environmental samples</taxon>
    </lineage>
</organism>
<feature type="compositionally biased region" description="Basic and acidic residues" evidence="1">
    <location>
        <begin position="216"/>
        <end position="226"/>
    </location>
</feature>
<evidence type="ECO:0000256" key="1">
    <source>
        <dbReference type="SAM" id="MobiDB-lite"/>
    </source>
</evidence>
<feature type="non-terminal residue" evidence="2">
    <location>
        <position position="1"/>
    </location>
</feature>
<name>A0A6J4NAD4_9BACT</name>
<dbReference type="AlphaFoldDB" id="A0A6J4NAD4"/>